<dbReference type="InterPro" id="IPR013128">
    <property type="entry name" value="Peptidase_C1A"/>
</dbReference>
<proteinExistence type="inferred from homology"/>
<dbReference type="InterPro" id="IPR013201">
    <property type="entry name" value="Prot_inhib_I29"/>
</dbReference>
<evidence type="ECO:0000313" key="5">
    <source>
        <dbReference type="EMBL" id="CAD9426240.1"/>
    </source>
</evidence>
<evidence type="ECO:0000256" key="2">
    <source>
        <dbReference type="ARBA" id="ARBA00023145"/>
    </source>
</evidence>
<organism evidence="5">
    <name type="scientific">Florenciella parvula</name>
    <dbReference type="NCBI Taxonomy" id="236787"/>
    <lineage>
        <taxon>Eukaryota</taxon>
        <taxon>Sar</taxon>
        <taxon>Stramenopiles</taxon>
        <taxon>Ochrophyta</taxon>
        <taxon>Dictyochophyceae</taxon>
        <taxon>Florenciellales</taxon>
        <taxon>Florenciella</taxon>
    </lineage>
</organism>
<accession>A0A7S2CIF1</accession>
<dbReference type="PROSITE" id="PS00139">
    <property type="entry name" value="THIOL_PROTEASE_CYS"/>
    <property type="match status" value="1"/>
</dbReference>
<dbReference type="InterPro" id="IPR038765">
    <property type="entry name" value="Papain-like_cys_pep_sf"/>
</dbReference>
<dbReference type="CDD" id="cd02248">
    <property type="entry name" value="Peptidase_C1A"/>
    <property type="match status" value="1"/>
</dbReference>
<comment type="similarity">
    <text evidence="1">Belongs to the peptidase C1 family.</text>
</comment>
<gene>
    <name evidence="5" type="ORF">FPAR1323_LOCUS11218</name>
</gene>
<dbReference type="GO" id="GO:0008234">
    <property type="term" value="F:cysteine-type peptidase activity"/>
    <property type="evidence" value="ECO:0007669"/>
    <property type="project" value="InterPro"/>
</dbReference>
<dbReference type="EMBL" id="HBGT01021378">
    <property type="protein sequence ID" value="CAD9426240.1"/>
    <property type="molecule type" value="Transcribed_RNA"/>
</dbReference>
<dbReference type="Gene3D" id="3.90.70.10">
    <property type="entry name" value="Cysteine proteinases"/>
    <property type="match status" value="1"/>
</dbReference>
<dbReference type="InterPro" id="IPR025661">
    <property type="entry name" value="Pept_asp_AS"/>
</dbReference>
<keyword evidence="3" id="KW-1015">Disulfide bond</keyword>
<name>A0A7S2CIF1_9STRA</name>
<dbReference type="SMART" id="SM00645">
    <property type="entry name" value="Pept_C1"/>
    <property type="match status" value="1"/>
</dbReference>
<dbReference type="InterPro" id="IPR039417">
    <property type="entry name" value="Peptidase_C1A_papain-like"/>
</dbReference>
<dbReference type="PRINTS" id="PR00705">
    <property type="entry name" value="PAPAIN"/>
</dbReference>
<evidence type="ECO:0000259" key="4">
    <source>
        <dbReference type="SMART" id="SM00645"/>
    </source>
</evidence>
<dbReference type="InterPro" id="IPR025660">
    <property type="entry name" value="Pept_his_AS"/>
</dbReference>
<protein>
    <recommendedName>
        <fullName evidence="4">Peptidase C1A papain C-terminal domain-containing protein</fullName>
    </recommendedName>
</protein>
<evidence type="ECO:0000256" key="3">
    <source>
        <dbReference type="ARBA" id="ARBA00023157"/>
    </source>
</evidence>
<dbReference type="SUPFAM" id="SSF54001">
    <property type="entry name" value="Cysteine proteinases"/>
    <property type="match status" value="1"/>
</dbReference>
<reference evidence="5" key="1">
    <citation type="submission" date="2021-01" db="EMBL/GenBank/DDBJ databases">
        <authorList>
            <person name="Corre E."/>
            <person name="Pelletier E."/>
            <person name="Niang G."/>
            <person name="Scheremetjew M."/>
            <person name="Finn R."/>
            <person name="Kale V."/>
            <person name="Holt S."/>
            <person name="Cochrane G."/>
            <person name="Meng A."/>
            <person name="Brown T."/>
            <person name="Cohen L."/>
        </authorList>
    </citation>
    <scope>NUCLEOTIDE SEQUENCE</scope>
    <source>
        <strain evidence="5">RCC1693</strain>
    </source>
</reference>
<dbReference type="InterPro" id="IPR000668">
    <property type="entry name" value="Peptidase_C1A_C"/>
</dbReference>
<keyword evidence="2" id="KW-0865">Zymogen</keyword>
<sequence length="322" mass="34213">MTNARVIDELNAENDGATYALNQFADLTAEEFAQSHLTTFGKVPRAALDAKVKGSGTDTDTPDELDWRDMGAVTEVKDQGALGSCWAFSTAGNLEGQLFLSGSQLTSLSVEQLLECDSSYDVAQGHADCGEFGGWPYLAMQYVIDAGGLRSDAVMPYCAGIGYGQEGYCIPCMPEGYSKALCGDYDDDDQIPLFCDESTTLGQGPAGYCSNADGVAVTINDWKAISTNETTIAAELAATGPLSIALNAQRLQFYKSGVYNPSSCNPDNLDHAVLMVGFGTDDIPYWTIKNSWGTSWGEDGYFRIVRGTGACGVNTAVVSGLI</sequence>
<dbReference type="PROSITE" id="PS00640">
    <property type="entry name" value="THIOL_PROTEASE_ASN"/>
    <property type="match status" value="1"/>
</dbReference>
<evidence type="ECO:0000256" key="1">
    <source>
        <dbReference type="ARBA" id="ARBA00008455"/>
    </source>
</evidence>
<dbReference type="PROSITE" id="PS00639">
    <property type="entry name" value="THIOL_PROTEASE_HIS"/>
    <property type="match status" value="1"/>
</dbReference>
<dbReference type="GO" id="GO:0006508">
    <property type="term" value="P:proteolysis"/>
    <property type="evidence" value="ECO:0007669"/>
    <property type="project" value="InterPro"/>
</dbReference>
<dbReference type="PANTHER" id="PTHR12411">
    <property type="entry name" value="CYSTEINE PROTEASE FAMILY C1-RELATED"/>
    <property type="match status" value="1"/>
</dbReference>
<dbReference type="InterPro" id="IPR000169">
    <property type="entry name" value="Pept_cys_AS"/>
</dbReference>
<dbReference type="AlphaFoldDB" id="A0A7S2CIF1"/>
<dbReference type="Pfam" id="PF00112">
    <property type="entry name" value="Peptidase_C1"/>
    <property type="match status" value="1"/>
</dbReference>
<feature type="domain" description="Peptidase C1A papain C-terminal" evidence="4">
    <location>
        <begin position="61"/>
        <end position="321"/>
    </location>
</feature>
<dbReference type="Pfam" id="PF08246">
    <property type="entry name" value="Inhibitor_I29"/>
    <property type="match status" value="1"/>
</dbReference>